<dbReference type="Proteomes" id="UP000012092">
    <property type="component" value="Unassembled WGS sequence"/>
</dbReference>
<keyword evidence="1" id="KW-0472">Membrane</keyword>
<evidence type="ECO:0000313" key="3">
    <source>
        <dbReference type="Proteomes" id="UP000012092"/>
    </source>
</evidence>
<dbReference type="InterPro" id="IPR011032">
    <property type="entry name" value="GroES-like_sf"/>
</dbReference>
<feature type="transmembrane region" description="Helical" evidence="1">
    <location>
        <begin position="32"/>
        <end position="52"/>
    </location>
</feature>
<protein>
    <submittedName>
        <fullName evidence="2">Uncharacterized protein</fullName>
    </submittedName>
</protein>
<dbReference type="EMBL" id="AHNZ02000762">
    <property type="protein sequence ID" value="EMO03865.1"/>
    <property type="molecule type" value="Genomic_DNA"/>
</dbReference>
<sequence length="58" mass="6548">MGVTRFGGYSSHLNIDSRYVFKLPSKWNFDQGAGFLVQGLTAYYALAALGDLKKDRRF</sequence>
<name>M6R8E5_LEPIR</name>
<keyword evidence="1" id="KW-1133">Transmembrane helix</keyword>
<comment type="caution">
    <text evidence="2">The sequence shown here is derived from an EMBL/GenBank/DDBJ whole genome shotgun (WGS) entry which is preliminary data.</text>
</comment>
<gene>
    <name evidence="2" type="ORF">LEP1GSC116_4604</name>
</gene>
<accession>M6R8E5</accession>
<dbReference type="AlphaFoldDB" id="M6R8E5"/>
<dbReference type="SUPFAM" id="SSF50129">
    <property type="entry name" value="GroES-like"/>
    <property type="match status" value="1"/>
</dbReference>
<evidence type="ECO:0000313" key="2">
    <source>
        <dbReference type="EMBL" id="EMO03865.1"/>
    </source>
</evidence>
<organism evidence="2 3">
    <name type="scientific">Leptospira interrogans serovar Icterohaemorrhagiae str. Verdun HP</name>
    <dbReference type="NCBI Taxonomy" id="1049910"/>
    <lineage>
        <taxon>Bacteria</taxon>
        <taxon>Pseudomonadati</taxon>
        <taxon>Spirochaetota</taxon>
        <taxon>Spirochaetia</taxon>
        <taxon>Leptospirales</taxon>
        <taxon>Leptospiraceae</taxon>
        <taxon>Leptospira</taxon>
    </lineage>
</organism>
<dbReference type="Gene3D" id="3.90.180.10">
    <property type="entry name" value="Medium-chain alcohol dehydrogenases, catalytic domain"/>
    <property type="match status" value="1"/>
</dbReference>
<proteinExistence type="predicted"/>
<keyword evidence="1" id="KW-0812">Transmembrane</keyword>
<reference evidence="2 3" key="1">
    <citation type="submission" date="2013-01" db="EMBL/GenBank/DDBJ databases">
        <authorList>
            <person name="Harkins D.M."/>
            <person name="Durkin A.S."/>
            <person name="Brinkac L.M."/>
            <person name="Haft D.H."/>
            <person name="Selengut J.D."/>
            <person name="Sanka R."/>
            <person name="DePew J."/>
            <person name="Purushe J."/>
            <person name="Picardeau M."/>
            <person name="Werts C."/>
            <person name="Goarant C."/>
            <person name="Vinetz J.M."/>
            <person name="Sutton G.G."/>
            <person name="Nierman W.C."/>
            <person name="Fouts D.E."/>
        </authorList>
    </citation>
    <scope>NUCLEOTIDE SEQUENCE [LARGE SCALE GENOMIC DNA]</scope>
    <source>
        <strain evidence="2 3">Verdun HP</strain>
    </source>
</reference>
<evidence type="ECO:0000256" key="1">
    <source>
        <dbReference type="SAM" id="Phobius"/>
    </source>
</evidence>